<feature type="transmembrane region" description="Helical" evidence="1">
    <location>
        <begin position="6"/>
        <end position="26"/>
    </location>
</feature>
<dbReference type="RefSeq" id="WP_141888854.1">
    <property type="nucleotide sequence ID" value="NZ_BAAAUY010000023.1"/>
</dbReference>
<protein>
    <submittedName>
        <fullName evidence="2">Uncharacterized protein DUF1761</fullName>
    </submittedName>
</protein>
<proteinExistence type="predicted"/>
<dbReference type="EMBL" id="VFON01000002">
    <property type="protein sequence ID" value="TQL40753.1"/>
    <property type="molecule type" value="Genomic_DNA"/>
</dbReference>
<keyword evidence="1" id="KW-1133">Transmembrane helix</keyword>
<dbReference type="InterPro" id="IPR013879">
    <property type="entry name" value="DUF1761"/>
</dbReference>
<gene>
    <name evidence="2" type="ORF">FB468_3277</name>
</gene>
<keyword evidence="1" id="KW-0812">Transmembrane</keyword>
<evidence type="ECO:0000313" key="2">
    <source>
        <dbReference type="EMBL" id="TQL40753.1"/>
    </source>
</evidence>
<keyword evidence="3" id="KW-1185">Reference proteome</keyword>
<evidence type="ECO:0000313" key="3">
    <source>
        <dbReference type="Proteomes" id="UP000319094"/>
    </source>
</evidence>
<dbReference type="Proteomes" id="UP000319094">
    <property type="component" value="Unassembled WGS sequence"/>
</dbReference>
<evidence type="ECO:0000256" key="1">
    <source>
        <dbReference type="SAM" id="Phobius"/>
    </source>
</evidence>
<comment type="caution">
    <text evidence="2">The sequence shown here is derived from an EMBL/GenBank/DDBJ whole genome shotgun (WGS) entry which is preliminary data.</text>
</comment>
<keyword evidence="1" id="KW-0472">Membrane</keyword>
<dbReference type="AlphaFoldDB" id="A0A542XYD6"/>
<organism evidence="2 3">
    <name type="scientific">Leucobacter komagatae</name>
    <dbReference type="NCBI Taxonomy" id="55969"/>
    <lineage>
        <taxon>Bacteria</taxon>
        <taxon>Bacillati</taxon>
        <taxon>Actinomycetota</taxon>
        <taxon>Actinomycetes</taxon>
        <taxon>Micrococcales</taxon>
        <taxon>Microbacteriaceae</taxon>
        <taxon>Leucobacter</taxon>
    </lineage>
</organism>
<feature type="transmembrane region" description="Helical" evidence="1">
    <location>
        <begin position="81"/>
        <end position="103"/>
    </location>
</feature>
<dbReference type="Pfam" id="PF08570">
    <property type="entry name" value="DUF1761"/>
    <property type="match status" value="1"/>
</dbReference>
<name>A0A542XYD6_9MICO</name>
<feature type="transmembrane region" description="Helical" evidence="1">
    <location>
        <begin position="115"/>
        <end position="137"/>
    </location>
</feature>
<sequence length="141" mass="15168">MIPEINYWAVLIATASTMVVGSVWYTPKVFGTIWMRLANVTPSGNAKDAVGPIITTVIVSFITAWVFAGAIWIAHAFYGGSFLSSALITGLLLWAGFTAARFVTHDAFEGRPVKLTMLNIAHELVTVVVMAVILGAWPPAM</sequence>
<dbReference type="OrthoDB" id="3692045at2"/>
<accession>A0A542XYD6</accession>
<reference evidence="2 3" key="1">
    <citation type="submission" date="2019-06" db="EMBL/GenBank/DDBJ databases">
        <title>Sequencing the genomes of 1000 actinobacteria strains.</title>
        <authorList>
            <person name="Klenk H.-P."/>
        </authorList>
    </citation>
    <scope>NUCLEOTIDE SEQUENCE [LARGE SCALE GENOMIC DNA]</scope>
    <source>
        <strain evidence="2 3">DSM 8803</strain>
    </source>
</reference>
<feature type="transmembrane region" description="Helical" evidence="1">
    <location>
        <begin position="53"/>
        <end position="75"/>
    </location>
</feature>